<accession>A0A6J5RQ65</accession>
<evidence type="ECO:0000313" key="2">
    <source>
        <dbReference type="EMBL" id="CAB4199269.1"/>
    </source>
</evidence>
<dbReference type="InterPro" id="IPR017686">
    <property type="entry name" value="Phg/plasmid-like_prot"/>
</dbReference>
<dbReference type="NCBIfam" id="TIGR03299">
    <property type="entry name" value="LGT_TIGR03299"/>
    <property type="match status" value="1"/>
</dbReference>
<reference evidence="2" key="1">
    <citation type="submission" date="2020-05" db="EMBL/GenBank/DDBJ databases">
        <authorList>
            <person name="Chiriac C."/>
            <person name="Salcher M."/>
            <person name="Ghai R."/>
            <person name="Kavagutti S V."/>
        </authorList>
    </citation>
    <scope>NUCLEOTIDE SEQUENCE</scope>
</reference>
<organism evidence="2">
    <name type="scientific">uncultured Caudovirales phage</name>
    <dbReference type="NCBI Taxonomy" id="2100421"/>
    <lineage>
        <taxon>Viruses</taxon>
        <taxon>Duplodnaviria</taxon>
        <taxon>Heunggongvirae</taxon>
        <taxon>Uroviricota</taxon>
        <taxon>Caudoviricetes</taxon>
        <taxon>Peduoviridae</taxon>
        <taxon>Maltschvirus</taxon>
        <taxon>Maltschvirus maltsch</taxon>
    </lineage>
</organism>
<protein>
    <submittedName>
        <fullName evidence="2">LGT_TIGR03299, phage/plasmid-like protein TIGR03299</fullName>
    </submittedName>
</protein>
<sequence length="336" mass="37057">MAHEMQSNDGLALANTSAWHGLGTVVKGVMNPFAALKVAGLEWDVVESNRLVGVFGTESTEEVTTEASKLLIRSDDRSVLGVVGKDYSPFQNSQLAELAYELRASTDGNAEVETAGSIRGGKRVYMCLRGASVEFGGRGDETVPYLLIANGHDGTLSLKVIPTGVRVVCSNTFHMALGERRNAMSFRHTANLSSRVEEIARCVRLWQNSIDTGVRVSRDMFFTPMNRTQVQNLWLEVITKLDGEIPTEIKSKWDERRRERAVAGLSYASMVFDTEAQRFGSTLWTAANAITNWIEHGRSEDSVRTKDSAVRKYSAWDGTVSDDTSTALDIACKHIR</sequence>
<dbReference type="EMBL" id="LR796545">
    <property type="protein sequence ID" value="CAB4150304.1"/>
    <property type="molecule type" value="Genomic_DNA"/>
</dbReference>
<dbReference type="Pfam" id="PF06067">
    <property type="entry name" value="DUF932"/>
    <property type="match status" value="1"/>
</dbReference>
<proteinExistence type="predicted"/>
<gene>
    <name evidence="2" type="ORF">UFOVP1332_33</name>
    <name evidence="1" type="ORF">UFOVP565_10</name>
</gene>
<dbReference type="EMBL" id="LR797279">
    <property type="protein sequence ID" value="CAB4199269.1"/>
    <property type="molecule type" value="Genomic_DNA"/>
</dbReference>
<name>A0A6J5RQ65_9CAUD</name>
<dbReference type="InterPro" id="IPR026325">
    <property type="entry name" value="DUF932"/>
</dbReference>
<evidence type="ECO:0000313" key="1">
    <source>
        <dbReference type="EMBL" id="CAB4150304.1"/>
    </source>
</evidence>